<dbReference type="AlphaFoldDB" id="A0AA48GQW7"/>
<dbReference type="RefSeq" id="WP_316411162.1">
    <property type="nucleotide sequence ID" value="NZ_AP027081.1"/>
</dbReference>
<name>A0AA48GQW7_9BACT</name>
<reference evidence="1" key="1">
    <citation type="journal article" date="2023" name="Int. J. Syst. Evol. Microbiol.">
        <title>Mesoterricola silvestris gen. nov., sp. nov., Mesoterricola sediminis sp. nov., Geothrix oryzae sp. nov., Geothrix edaphica sp. nov., Geothrix rubra sp. nov., and Geothrix limicola sp. nov., six novel members of Acidobacteriota isolated from soils.</title>
        <authorList>
            <person name="Itoh H."/>
            <person name="Sugisawa Y."/>
            <person name="Mise K."/>
            <person name="Xu Z."/>
            <person name="Kuniyasu M."/>
            <person name="Ushijima N."/>
            <person name="Kawano K."/>
            <person name="Kobayashi E."/>
            <person name="Shiratori Y."/>
            <person name="Masuda Y."/>
            <person name="Senoo K."/>
        </authorList>
    </citation>
    <scope>NUCLEOTIDE SEQUENCE</scope>
    <source>
        <strain evidence="1">W786</strain>
    </source>
</reference>
<dbReference type="PROSITE" id="PS51257">
    <property type="entry name" value="PROKAR_LIPOPROTEIN"/>
    <property type="match status" value="1"/>
</dbReference>
<organism evidence="1 2">
    <name type="scientific">Mesoterricola sediminis</name>
    <dbReference type="NCBI Taxonomy" id="2927980"/>
    <lineage>
        <taxon>Bacteria</taxon>
        <taxon>Pseudomonadati</taxon>
        <taxon>Acidobacteriota</taxon>
        <taxon>Holophagae</taxon>
        <taxon>Holophagales</taxon>
        <taxon>Holophagaceae</taxon>
        <taxon>Mesoterricola</taxon>
    </lineage>
</organism>
<dbReference type="KEGG" id="msea:METESE_08850"/>
<gene>
    <name evidence="1" type="ORF">METESE_08850</name>
</gene>
<evidence type="ECO:0000313" key="2">
    <source>
        <dbReference type="Proteomes" id="UP001228113"/>
    </source>
</evidence>
<dbReference type="Proteomes" id="UP001228113">
    <property type="component" value="Chromosome"/>
</dbReference>
<accession>A0AA48GQW7</accession>
<protein>
    <recommendedName>
        <fullName evidence="3">DUF4382 domain-containing protein</fullName>
    </recommendedName>
</protein>
<evidence type="ECO:0008006" key="3">
    <source>
        <dbReference type="Google" id="ProtNLM"/>
    </source>
</evidence>
<dbReference type="EMBL" id="AP027081">
    <property type="protein sequence ID" value="BDU75927.1"/>
    <property type="molecule type" value="Genomic_DNA"/>
</dbReference>
<keyword evidence="2" id="KW-1185">Reference proteome</keyword>
<proteinExistence type="predicted"/>
<sequence length="180" mass="17678">MKRRFHTLRPLGLAAVGAAALGILGCSGASGSGETPRLGYTNPASSGYQLVADPSSTATHVVLNLVGPAGAQLQGGTFALTADASKVTWSTTVAEGGALDLGSGVKLMKSKVDAESLQVAIYQKGTTAATLAAKPLFSVALDLKAGAKGAVALNASSAKILDASGATVTVPVAVGTLTAQ</sequence>
<evidence type="ECO:0000313" key="1">
    <source>
        <dbReference type="EMBL" id="BDU75927.1"/>
    </source>
</evidence>